<keyword evidence="2" id="KW-0342">GTP-binding</keyword>
<evidence type="ECO:0000313" key="6">
    <source>
        <dbReference type="EMBL" id="KAJ7734544.1"/>
    </source>
</evidence>
<dbReference type="GO" id="GO:0031623">
    <property type="term" value="P:receptor internalization"/>
    <property type="evidence" value="ECO:0007669"/>
    <property type="project" value="TreeGrafter"/>
</dbReference>
<evidence type="ECO:0000256" key="3">
    <source>
        <dbReference type="SAM" id="MobiDB-lite"/>
    </source>
</evidence>
<dbReference type="Pfam" id="PF02212">
    <property type="entry name" value="GED"/>
    <property type="match status" value="1"/>
</dbReference>
<comment type="caution">
    <text evidence="6">The sequence shown here is derived from an EMBL/GenBank/DDBJ whole genome shotgun (WGS) entry which is preliminary data.</text>
</comment>
<dbReference type="InterPro" id="IPR000375">
    <property type="entry name" value="Dynamin_stalk"/>
</dbReference>
<keyword evidence="6" id="KW-0378">Hydrolase</keyword>
<name>A0AAD7MVJ0_9AGAR</name>
<dbReference type="Proteomes" id="UP001215280">
    <property type="component" value="Unassembled WGS sequence"/>
</dbReference>
<dbReference type="CDD" id="cd08771">
    <property type="entry name" value="DLP_1"/>
    <property type="match status" value="1"/>
</dbReference>
<dbReference type="Pfam" id="PF00350">
    <property type="entry name" value="Dynamin_N"/>
    <property type="match status" value="1"/>
</dbReference>
<dbReference type="SUPFAM" id="SSF52540">
    <property type="entry name" value="P-loop containing nucleoside triphosphate hydrolases"/>
    <property type="match status" value="1"/>
</dbReference>
<dbReference type="GO" id="GO:0005525">
    <property type="term" value="F:GTP binding"/>
    <property type="evidence" value="ECO:0007669"/>
    <property type="project" value="InterPro"/>
</dbReference>
<evidence type="ECO:0000259" key="4">
    <source>
        <dbReference type="PROSITE" id="PS51388"/>
    </source>
</evidence>
<dbReference type="Gene3D" id="1.20.120.1240">
    <property type="entry name" value="Dynamin, middle domain"/>
    <property type="match status" value="1"/>
</dbReference>
<dbReference type="GO" id="GO:0008017">
    <property type="term" value="F:microtubule binding"/>
    <property type="evidence" value="ECO:0007669"/>
    <property type="project" value="TreeGrafter"/>
</dbReference>
<dbReference type="PANTHER" id="PTHR11566:SF131">
    <property type="entry name" value="GTPASE, PUTATIVE (AFU_ORTHOLOGUE AFUA_6G07630)-RELATED"/>
    <property type="match status" value="1"/>
</dbReference>
<dbReference type="PRINTS" id="PR00195">
    <property type="entry name" value="DYNAMIN"/>
</dbReference>
<protein>
    <submittedName>
        <fullName evidence="6">P-loop containing nucleoside triphosphate hydrolase protein</fullName>
    </submittedName>
</protein>
<dbReference type="GO" id="GO:0005737">
    <property type="term" value="C:cytoplasm"/>
    <property type="evidence" value="ECO:0007669"/>
    <property type="project" value="TreeGrafter"/>
</dbReference>
<dbReference type="AlphaFoldDB" id="A0AAD7MVJ0"/>
<evidence type="ECO:0000256" key="1">
    <source>
        <dbReference type="ARBA" id="ARBA00022741"/>
    </source>
</evidence>
<sequence>MVNPDPPQLSKSQYAVRRKELLTLMSQLRAVGAQGDLDLPRITVIGNQSAGKSSVVEAISGIRVPRDSGTCTRCPMECRLSSSTKPWSCRISIRLEFDDFGRPLKDVAEQFFGHTITDKDEVEVALRRAQLAVLNPSVSFGEILEMSPEELRNGIPGKEPLPFSRNVVCVDLEGPDLTDLMFLDLPGIIQNAEPDVVQLVEEMVVSHIRGNGLILVTLPMIDDIENQKALRLAHQEDPEGKRTIGVLTKPDMLSKGSNARTVWLDVLEGGKHPLQHGYYCTRQPDDDERSNNITPAQARWTEQKFFAETAPFSTSTHKERFGTDNLVSSLSTLLVQIINDRLPFIRQMANEGMEACRRELASLPDKIVCEPATHMLKLITGFSTEIRQYVDGQSDMSSLIHERNAACETFKLAIRKTAPNFIARVPGQAGTHATYPIHIDNEPPASATDLIASQRSVFLTDIRLHITKSITRELPGNIPFSSKKSLITAFQQTWLNSTVTCFASIKESMLKQLLRSVEDKFGRYELLQTRLKTCITDLASKHYESCGAFLMAMLEVEQMPFTMNDHYLSSSTEKWLSRYKDERAGKRNSASGSGEEPAPKRRKLAGNQPAPSTSKPAEPFKFGSPAAPSPSVFDLTKAPFGAAPSDPTRSFGGLNAFKPQAEASSSSRSASPSNSVAMTDPEKINNVLAQLAELGYPGVTPEDFGKLRAVDEYETEITVMSEVRGYFQCAYKRVIDNIPALIDAKFLRAMTDTLQQDLIDEFGLGSENANAVCSTFLAEDPRLIAKREDLTAKRRRLETALGQLHNFGLNRSVQIVNDPNPWNGRYEE</sequence>
<feature type="domain" description="GED" evidence="4">
    <location>
        <begin position="716"/>
        <end position="812"/>
    </location>
</feature>
<keyword evidence="7" id="KW-1185">Reference proteome</keyword>
<dbReference type="GO" id="GO:0005874">
    <property type="term" value="C:microtubule"/>
    <property type="evidence" value="ECO:0007669"/>
    <property type="project" value="TreeGrafter"/>
</dbReference>
<evidence type="ECO:0000259" key="5">
    <source>
        <dbReference type="PROSITE" id="PS51718"/>
    </source>
</evidence>
<feature type="compositionally biased region" description="Low complexity" evidence="3">
    <location>
        <begin position="661"/>
        <end position="677"/>
    </location>
</feature>
<reference evidence="6" key="1">
    <citation type="submission" date="2023-03" db="EMBL/GenBank/DDBJ databases">
        <title>Massive genome expansion in bonnet fungi (Mycena s.s.) driven by repeated elements and novel gene families across ecological guilds.</title>
        <authorList>
            <consortium name="Lawrence Berkeley National Laboratory"/>
            <person name="Harder C.B."/>
            <person name="Miyauchi S."/>
            <person name="Viragh M."/>
            <person name="Kuo A."/>
            <person name="Thoen E."/>
            <person name="Andreopoulos B."/>
            <person name="Lu D."/>
            <person name="Skrede I."/>
            <person name="Drula E."/>
            <person name="Henrissat B."/>
            <person name="Morin E."/>
            <person name="Kohler A."/>
            <person name="Barry K."/>
            <person name="LaButti K."/>
            <person name="Morin E."/>
            <person name="Salamov A."/>
            <person name="Lipzen A."/>
            <person name="Mereny Z."/>
            <person name="Hegedus B."/>
            <person name="Baldrian P."/>
            <person name="Stursova M."/>
            <person name="Weitz H."/>
            <person name="Taylor A."/>
            <person name="Grigoriev I.V."/>
            <person name="Nagy L.G."/>
            <person name="Martin F."/>
            <person name="Kauserud H."/>
        </authorList>
    </citation>
    <scope>NUCLEOTIDE SEQUENCE</scope>
    <source>
        <strain evidence="6">CBHHK188m</strain>
    </source>
</reference>
<feature type="region of interest" description="Disordered" evidence="3">
    <location>
        <begin position="581"/>
        <end position="628"/>
    </location>
</feature>
<dbReference type="PANTHER" id="PTHR11566">
    <property type="entry name" value="DYNAMIN"/>
    <property type="match status" value="1"/>
</dbReference>
<dbReference type="GO" id="GO:0005886">
    <property type="term" value="C:plasma membrane"/>
    <property type="evidence" value="ECO:0007669"/>
    <property type="project" value="TreeGrafter"/>
</dbReference>
<dbReference type="GO" id="GO:0003924">
    <property type="term" value="F:GTPase activity"/>
    <property type="evidence" value="ECO:0007669"/>
    <property type="project" value="InterPro"/>
</dbReference>
<dbReference type="PROSITE" id="PS51718">
    <property type="entry name" value="G_DYNAMIN_2"/>
    <property type="match status" value="1"/>
</dbReference>
<dbReference type="PROSITE" id="PS51388">
    <property type="entry name" value="GED"/>
    <property type="match status" value="1"/>
</dbReference>
<dbReference type="InterPro" id="IPR022812">
    <property type="entry name" value="Dynamin"/>
</dbReference>
<accession>A0AAD7MVJ0</accession>
<feature type="region of interest" description="Disordered" evidence="3">
    <location>
        <begin position="649"/>
        <end position="679"/>
    </location>
</feature>
<dbReference type="InterPro" id="IPR030381">
    <property type="entry name" value="G_DYNAMIN_dom"/>
</dbReference>
<proteinExistence type="predicted"/>
<dbReference type="InterPro" id="IPR003130">
    <property type="entry name" value="GED"/>
</dbReference>
<dbReference type="Pfam" id="PF01031">
    <property type="entry name" value="Dynamin_M"/>
    <property type="match status" value="1"/>
</dbReference>
<dbReference type="InterPro" id="IPR027417">
    <property type="entry name" value="P-loop_NTPase"/>
</dbReference>
<evidence type="ECO:0000313" key="7">
    <source>
        <dbReference type="Proteomes" id="UP001215280"/>
    </source>
</evidence>
<evidence type="ECO:0000256" key="2">
    <source>
        <dbReference type="ARBA" id="ARBA00023134"/>
    </source>
</evidence>
<gene>
    <name evidence="6" type="ORF">DFH07DRAFT_844693</name>
</gene>
<feature type="domain" description="Dynamin-type G" evidence="5">
    <location>
        <begin position="36"/>
        <end position="343"/>
    </location>
</feature>
<dbReference type="InterPro" id="IPR001401">
    <property type="entry name" value="Dynamin_GTPase"/>
</dbReference>
<dbReference type="InterPro" id="IPR045063">
    <property type="entry name" value="Dynamin_N"/>
</dbReference>
<dbReference type="SMART" id="SM00053">
    <property type="entry name" value="DYNc"/>
    <property type="match status" value="1"/>
</dbReference>
<dbReference type="EMBL" id="JARJLG010000160">
    <property type="protein sequence ID" value="KAJ7734544.1"/>
    <property type="molecule type" value="Genomic_DNA"/>
</dbReference>
<keyword evidence="1" id="KW-0547">Nucleotide-binding</keyword>
<dbReference type="Gene3D" id="3.40.50.300">
    <property type="entry name" value="P-loop containing nucleotide triphosphate hydrolases"/>
    <property type="match status" value="1"/>
</dbReference>
<dbReference type="InterPro" id="IPR020850">
    <property type="entry name" value="GED_dom"/>
</dbReference>
<organism evidence="6 7">
    <name type="scientific">Mycena maculata</name>
    <dbReference type="NCBI Taxonomy" id="230809"/>
    <lineage>
        <taxon>Eukaryota</taxon>
        <taxon>Fungi</taxon>
        <taxon>Dikarya</taxon>
        <taxon>Basidiomycota</taxon>
        <taxon>Agaricomycotina</taxon>
        <taxon>Agaricomycetes</taxon>
        <taxon>Agaricomycetidae</taxon>
        <taxon>Agaricales</taxon>
        <taxon>Marasmiineae</taxon>
        <taxon>Mycenaceae</taxon>
        <taxon>Mycena</taxon>
    </lineage>
</organism>